<keyword evidence="4" id="KW-0433">Leucine-rich repeat</keyword>
<feature type="domain" description="Disease resistance protein winged helix" evidence="9">
    <location>
        <begin position="4"/>
        <end position="74"/>
    </location>
</feature>
<evidence type="ECO:0000256" key="7">
    <source>
        <dbReference type="ARBA" id="ARBA00022821"/>
    </source>
</evidence>
<dbReference type="InterPro" id="IPR044974">
    <property type="entry name" value="Disease_R_plants"/>
</dbReference>
<dbReference type="GO" id="GO:0098542">
    <property type="term" value="P:defense response to other organism"/>
    <property type="evidence" value="ECO:0007669"/>
    <property type="project" value="TreeGrafter"/>
</dbReference>
<comment type="subcellular location">
    <subcellularLocation>
        <location evidence="1">Cytoplasm</location>
    </subcellularLocation>
</comment>
<dbReference type="AlphaFoldDB" id="A0AAW2IYL1"/>
<dbReference type="InterPro" id="IPR058922">
    <property type="entry name" value="WHD_DRP"/>
</dbReference>
<gene>
    <name evidence="10" type="ORF">Scaly_2770900</name>
</gene>
<evidence type="ECO:0000256" key="4">
    <source>
        <dbReference type="ARBA" id="ARBA00022614"/>
    </source>
</evidence>
<evidence type="ECO:0000256" key="2">
    <source>
        <dbReference type="ARBA" id="ARBA00008894"/>
    </source>
</evidence>
<evidence type="ECO:0000259" key="9">
    <source>
        <dbReference type="Pfam" id="PF23559"/>
    </source>
</evidence>
<keyword evidence="8" id="KW-0067">ATP-binding</keyword>
<evidence type="ECO:0000313" key="10">
    <source>
        <dbReference type="EMBL" id="KAL0287240.1"/>
    </source>
</evidence>
<dbReference type="GO" id="GO:0005524">
    <property type="term" value="F:ATP binding"/>
    <property type="evidence" value="ECO:0007669"/>
    <property type="project" value="UniProtKB-KW"/>
</dbReference>
<dbReference type="InterPro" id="IPR036388">
    <property type="entry name" value="WH-like_DNA-bd_sf"/>
</dbReference>
<proteinExistence type="inferred from homology"/>
<dbReference type="Pfam" id="PF23559">
    <property type="entry name" value="WHD_DRP"/>
    <property type="match status" value="1"/>
</dbReference>
<name>A0AAW2IYL1_9LAMI</name>
<comment type="similarity">
    <text evidence="2">Belongs to the disease resistance NB-LRR family.</text>
</comment>
<sequence length="146" mass="16983">MATFPEDFEIRVSKLIKLWIAEGFVNPSVHQRLEDIAIEYLKELIDRNLLIVRQQGTLGKIKSCIIHDLLRDLCIREAQKENFLSIMKVYEVDIPPNIENTRRLGIHRSTKLYRYNPRVLNTLRSASSTRSLVSSLSGFHHGLRRV</sequence>
<keyword evidence="5" id="KW-0677">Repeat</keyword>
<evidence type="ECO:0000256" key="6">
    <source>
        <dbReference type="ARBA" id="ARBA00022741"/>
    </source>
</evidence>
<evidence type="ECO:0000256" key="5">
    <source>
        <dbReference type="ARBA" id="ARBA00022737"/>
    </source>
</evidence>
<dbReference type="PANTHER" id="PTHR23155">
    <property type="entry name" value="DISEASE RESISTANCE PROTEIN RP"/>
    <property type="match status" value="1"/>
</dbReference>
<protein>
    <submittedName>
        <fullName evidence="10">Disease resistance RPP13-like protein 3</fullName>
    </submittedName>
</protein>
<dbReference type="EMBL" id="JACGWM010001831">
    <property type="protein sequence ID" value="KAL0287240.1"/>
    <property type="molecule type" value="Genomic_DNA"/>
</dbReference>
<evidence type="ECO:0000256" key="3">
    <source>
        <dbReference type="ARBA" id="ARBA00022490"/>
    </source>
</evidence>
<evidence type="ECO:0000256" key="8">
    <source>
        <dbReference type="ARBA" id="ARBA00022840"/>
    </source>
</evidence>
<dbReference type="Gene3D" id="1.10.10.10">
    <property type="entry name" value="Winged helix-like DNA-binding domain superfamily/Winged helix DNA-binding domain"/>
    <property type="match status" value="1"/>
</dbReference>
<evidence type="ECO:0000256" key="1">
    <source>
        <dbReference type="ARBA" id="ARBA00004496"/>
    </source>
</evidence>
<organism evidence="10">
    <name type="scientific">Sesamum calycinum</name>
    <dbReference type="NCBI Taxonomy" id="2727403"/>
    <lineage>
        <taxon>Eukaryota</taxon>
        <taxon>Viridiplantae</taxon>
        <taxon>Streptophyta</taxon>
        <taxon>Embryophyta</taxon>
        <taxon>Tracheophyta</taxon>
        <taxon>Spermatophyta</taxon>
        <taxon>Magnoliopsida</taxon>
        <taxon>eudicotyledons</taxon>
        <taxon>Gunneridae</taxon>
        <taxon>Pentapetalae</taxon>
        <taxon>asterids</taxon>
        <taxon>lamiids</taxon>
        <taxon>Lamiales</taxon>
        <taxon>Pedaliaceae</taxon>
        <taxon>Sesamum</taxon>
    </lineage>
</organism>
<dbReference type="PANTHER" id="PTHR23155:SF1152">
    <property type="entry name" value="AAA+ ATPASE DOMAIN-CONTAINING PROTEIN"/>
    <property type="match status" value="1"/>
</dbReference>
<dbReference type="FunFam" id="1.10.10.10:FF:000322">
    <property type="entry name" value="Probable disease resistance protein At1g63360"/>
    <property type="match status" value="1"/>
</dbReference>
<accession>A0AAW2IYL1</accession>
<dbReference type="GO" id="GO:0005737">
    <property type="term" value="C:cytoplasm"/>
    <property type="evidence" value="ECO:0007669"/>
    <property type="project" value="UniProtKB-SubCell"/>
</dbReference>
<keyword evidence="6" id="KW-0547">Nucleotide-binding</keyword>
<keyword evidence="7" id="KW-0611">Plant defense</keyword>
<reference evidence="10" key="2">
    <citation type="journal article" date="2024" name="Plant">
        <title>Genomic evolution and insights into agronomic trait innovations of Sesamum species.</title>
        <authorList>
            <person name="Miao H."/>
            <person name="Wang L."/>
            <person name="Qu L."/>
            <person name="Liu H."/>
            <person name="Sun Y."/>
            <person name="Le M."/>
            <person name="Wang Q."/>
            <person name="Wei S."/>
            <person name="Zheng Y."/>
            <person name="Lin W."/>
            <person name="Duan Y."/>
            <person name="Cao H."/>
            <person name="Xiong S."/>
            <person name="Wang X."/>
            <person name="Wei L."/>
            <person name="Li C."/>
            <person name="Ma Q."/>
            <person name="Ju M."/>
            <person name="Zhao R."/>
            <person name="Li G."/>
            <person name="Mu C."/>
            <person name="Tian Q."/>
            <person name="Mei H."/>
            <person name="Zhang T."/>
            <person name="Gao T."/>
            <person name="Zhang H."/>
        </authorList>
    </citation>
    <scope>NUCLEOTIDE SEQUENCE</scope>
    <source>
        <strain evidence="10">KEN8</strain>
    </source>
</reference>
<reference evidence="10" key="1">
    <citation type="submission" date="2020-06" db="EMBL/GenBank/DDBJ databases">
        <authorList>
            <person name="Li T."/>
            <person name="Hu X."/>
            <person name="Zhang T."/>
            <person name="Song X."/>
            <person name="Zhang H."/>
            <person name="Dai N."/>
            <person name="Sheng W."/>
            <person name="Hou X."/>
            <person name="Wei L."/>
        </authorList>
    </citation>
    <scope>NUCLEOTIDE SEQUENCE</scope>
    <source>
        <strain evidence="10">KEN8</strain>
        <tissue evidence="10">Leaf</tissue>
    </source>
</reference>
<keyword evidence="3" id="KW-0963">Cytoplasm</keyword>
<comment type="caution">
    <text evidence="10">The sequence shown here is derived from an EMBL/GenBank/DDBJ whole genome shotgun (WGS) entry which is preliminary data.</text>
</comment>